<name>A0A915E8E6_9BILA</name>
<reference evidence="7" key="1">
    <citation type="submission" date="2022-11" db="UniProtKB">
        <authorList>
            <consortium name="WormBaseParasite"/>
        </authorList>
    </citation>
    <scope>IDENTIFICATION</scope>
</reference>
<dbReference type="InterPro" id="IPR002937">
    <property type="entry name" value="Amino_oxidase"/>
</dbReference>
<dbReference type="AlphaFoldDB" id="A0A915E8E6"/>
<feature type="region of interest" description="Disordered" evidence="4">
    <location>
        <begin position="1"/>
        <end position="22"/>
    </location>
</feature>
<dbReference type="GO" id="GO:0003682">
    <property type="term" value="F:chromatin binding"/>
    <property type="evidence" value="ECO:0007669"/>
    <property type="project" value="TreeGrafter"/>
</dbReference>
<evidence type="ECO:0000256" key="3">
    <source>
        <dbReference type="ARBA" id="ARBA00023002"/>
    </source>
</evidence>
<dbReference type="PANTHER" id="PTHR10742">
    <property type="entry name" value="FLAVIN MONOAMINE OXIDASE"/>
    <property type="match status" value="1"/>
</dbReference>
<dbReference type="SUPFAM" id="SSF46689">
    <property type="entry name" value="Homeodomain-like"/>
    <property type="match status" value="1"/>
</dbReference>
<keyword evidence="3" id="KW-0560">Oxidoreductase</keyword>
<proteinExistence type="inferred from homology"/>
<evidence type="ECO:0000256" key="1">
    <source>
        <dbReference type="ARBA" id="ARBA00004123"/>
    </source>
</evidence>
<evidence type="ECO:0000259" key="5">
    <source>
        <dbReference type="PROSITE" id="PS50934"/>
    </source>
</evidence>
<evidence type="ECO:0000313" key="7">
    <source>
        <dbReference type="WBParaSite" id="jg3947.1"/>
    </source>
</evidence>
<feature type="compositionally biased region" description="Low complexity" evidence="4">
    <location>
        <begin position="1"/>
        <end position="13"/>
    </location>
</feature>
<dbReference type="PANTHER" id="PTHR10742:SF386">
    <property type="entry name" value="LYSINE-SPECIFIC HISTONE DEMETHYLASE 1A"/>
    <property type="match status" value="1"/>
</dbReference>
<dbReference type="Gene3D" id="3.50.50.60">
    <property type="entry name" value="FAD/NAD(P)-binding domain"/>
    <property type="match status" value="1"/>
</dbReference>
<comment type="similarity">
    <text evidence="2">Belongs to the flavin monoamine oxidase family.</text>
</comment>
<dbReference type="GO" id="GO:0050660">
    <property type="term" value="F:flavin adenine dinucleotide binding"/>
    <property type="evidence" value="ECO:0007669"/>
    <property type="project" value="TreeGrafter"/>
</dbReference>
<dbReference type="WBParaSite" id="jg3947.1">
    <property type="protein sequence ID" value="jg3947.1"/>
    <property type="gene ID" value="jg3947"/>
</dbReference>
<dbReference type="Pfam" id="PF01593">
    <property type="entry name" value="Amino_oxidase"/>
    <property type="match status" value="1"/>
</dbReference>
<accession>A0A915E8E6</accession>
<dbReference type="Gene3D" id="1.10.10.10">
    <property type="entry name" value="Winged helix-like DNA-binding domain superfamily/Winged helix DNA-binding domain"/>
    <property type="match status" value="1"/>
</dbReference>
<dbReference type="InterPro" id="IPR050281">
    <property type="entry name" value="Flavin_monoamine_oxidase"/>
</dbReference>
<dbReference type="Pfam" id="PF04433">
    <property type="entry name" value="SWIRM"/>
    <property type="match status" value="1"/>
</dbReference>
<feature type="domain" description="SWIRM" evidence="5">
    <location>
        <begin position="58"/>
        <end position="156"/>
    </location>
</feature>
<evidence type="ECO:0000256" key="4">
    <source>
        <dbReference type="SAM" id="MobiDB-lite"/>
    </source>
</evidence>
<comment type="subcellular location">
    <subcellularLocation>
        <location evidence="1">Nucleus</location>
    </subcellularLocation>
</comment>
<dbReference type="GO" id="GO:0005634">
    <property type="term" value="C:nucleus"/>
    <property type="evidence" value="ECO:0007669"/>
    <property type="project" value="UniProtKB-SubCell"/>
</dbReference>
<sequence>MSDSSRSSTPSPSENRPYFANRRRRSNADYGDSLTAQLQTNGMYGMDVYRWKDDDLALRSAAAQSRLPYDRMTERELEAFPNMAKSRASINLLLYYRNKILVLWHLDPILELTLDDVFKEIPPPYNSDPKLIANVHALLQRYGYINYGVFMNISKNRLEQKRKVIVIGAGTAGLTAARQLQFFGFDVVVLEARPRYGGRVMTYHKDKNSADLGAQIITGITGNPIITLAKQLPVHLIRVSQKCPIYDHQGRIVDPRKDEMIQKSFNKILETCSFIAHGLGVNEVGGKKISLGECYDHVLNQQEHRVQDKRLCHWKKYRELCLKMQDINKKMVTCKLSMDRTMTELRKLIDTETATAETINMDCSSVSGDDQRYYNSITVKCLRHTLSTALKAYEESNKERKEVEYALSEFKRMEPSQVYMNSTDKRILDFHFANLEYGIGSTLNSTSLKEWDQDDSFEFEGSHMMGGSLTFLVLIFSIFG</sequence>
<dbReference type="Proteomes" id="UP000887574">
    <property type="component" value="Unplaced"/>
</dbReference>
<dbReference type="Gene3D" id="1.10.287.80">
    <property type="entry name" value="ATP synthase, gamma subunit, helix hairpin domain"/>
    <property type="match status" value="1"/>
</dbReference>
<dbReference type="GO" id="GO:0140682">
    <property type="term" value="F:FAD-dependent H3K4me/H3K4me3 demethylase activity"/>
    <property type="evidence" value="ECO:0007669"/>
    <property type="project" value="UniProtKB-ARBA"/>
</dbReference>
<dbReference type="SUPFAM" id="SSF51905">
    <property type="entry name" value="FAD/NAD(P)-binding domain"/>
    <property type="match status" value="1"/>
</dbReference>
<dbReference type="InterPro" id="IPR036388">
    <property type="entry name" value="WH-like_DNA-bd_sf"/>
</dbReference>
<organism evidence="6 7">
    <name type="scientific">Ditylenchus dipsaci</name>
    <dbReference type="NCBI Taxonomy" id="166011"/>
    <lineage>
        <taxon>Eukaryota</taxon>
        <taxon>Metazoa</taxon>
        <taxon>Ecdysozoa</taxon>
        <taxon>Nematoda</taxon>
        <taxon>Chromadorea</taxon>
        <taxon>Rhabditida</taxon>
        <taxon>Tylenchina</taxon>
        <taxon>Tylenchomorpha</taxon>
        <taxon>Sphaerularioidea</taxon>
        <taxon>Anguinidae</taxon>
        <taxon>Anguininae</taxon>
        <taxon>Ditylenchus</taxon>
    </lineage>
</organism>
<dbReference type="PROSITE" id="PS50934">
    <property type="entry name" value="SWIRM"/>
    <property type="match status" value="1"/>
</dbReference>
<dbReference type="InterPro" id="IPR009057">
    <property type="entry name" value="Homeodomain-like_sf"/>
</dbReference>
<evidence type="ECO:0000256" key="2">
    <source>
        <dbReference type="ARBA" id="ARBA00005995"/>
    </source>
</evidence>
<keyword evidence="6" id="KW-1185">Reference proteome</keyword>
<protein>
    <submittedName>
        <fullName evidence="7">Lysine-specific histone demethylase</fullName>
    </submittedName>
</protein>
<evidence type="ECO:0000313" key="6">
    <source>
        <dbReference type="Proteomes" id="UP000887574"/>
    </source>
</evidence>
<dbReference type="InterPro" id="IPR007526">
    <property type="entry name" value="SWIRM"/>
</dbReference>
<dbReference type="InterPro" id="IPR036188">
    <property type="entry name" value="FAD/NAD-bd_sf"/>
</dbReference>